<dbReference type="EMBL" id="QPGR01000001">
    <property type="protein sequence ID" value="TBR82483.1"/>
    <property type="molecule type" value="Genomic_DNA"/>
</dbReference>
<dbReference type="OrthoDB" id="5372824at2"/>
<reference evidence="2 3" key="1">
    <citation type="submission" date="2018-07" db="EMBL/GenBank/DDBJ databases">
        <title>Campylobacter zealandensis sp. nov., isolated from birds and water in New Zealand.</title>
        <authorList>
            <person name="Wilkinson D.A."/>
            <person name="Biggs P.J."/>
            <person name="French N.P."/>
            <person name="Midwinter A.C."/>
        </authorList>
    </citation>
    <scope>NUCLEOTIDE SEQUENCE [LARGE SCALE GENOMIC DNA]</scope>
    <source>
        <strain evidence="2 3">B423b</strain>
    </source>
</reference>
<evidence type="ECO:0000313" key="2">
    <source>
        <dbReference type="EMBL" id="TBR82483.1"/>
    </source>
</evidence>
<proteinExistence type="predicted"/>
<comment type="caution">
    <text evidence="2">The sequence shown here is derived from an EMBL/GenBank/DDBJ whole genome shotgun (WGS) entry which is preliminary data.</text>
</comment>
<keyword evidence="1" id="KW-0812">Transmembrane</keyword>
<dbReference type="AlphaFoldDB" id="A0A4Q9JW95"/>
<dbReference type="GO" id="GO:0003677">
    <property type="term" value="F:DNA binding"/>
    <property type="evidence" value="ECO:0007669"/>
    <property type="project" value="InterPro"/>
</dbReference>
<dbReference type="Proteomes" id="UP000292583">
    <property type="component" value="Unassembled WGS sequence"/>
</dbReference>
<accession>A0A4Q9JW95</accession>
<organism evidence="2 3">
    <name type="scientific">Campylobacter novaezeelandiae</name>
    <dbReference type="NCBI Taxonomy" id="2267891"/>
    <lineage>
        <taxon>Bacteria</taxon>
        <taxon>Pseudomonadati</taxon>
        <taxon>Campylobacterota</taxon>
        <taxon>Epsilonproteobacteria</taxon>
        <taxon>Campylobacterales</taxon>
        <taxon>Campylobacteraceae</taxon>
        <taxon>Campylobacter</taxon>
    </lineage>
</organism>
<dbReference type="InterPro" id="IPR010982">
    <property type="entry name" value="Lambda_DNA-bd_dom_sf"/>
</dbReference>
<dbReference type="Gene3D" id="1.10.260.40">
    <property type="entry name" value="lambda repressor-like DNA-binding domains"/>
    <property type="match status" value="1"/>
</dbReference>
<name>A0A4Q9JW95_9BACT</name>
<evidence type="ECO:0000256" key="1">
    <source>
        <dbReference type="SAM" id="Phobius"/>
    </source>
</evidence>
<feature type="transmembrane region" description="Helical" evidence="1">
    <location>
        <begin position="99"/>
        <end position="118"/>
    </location>
</feature>
<gene>
    <name evidence="2" type="ORF">DU473_01190</name>
</gene>
<keyword evidence="3" id="KW-1185">Reference proteome</keyword>
<keyword evidence="1" id="KW-1133">Transmembrane helix</keyword>
<keyword evidence="1" id="KW-0472">Membrane</keyword>
<evidence type="ECO:0008006" key="4">
    <source>
        <dbReference type="Google" id="ProtNLM"/>
    </source>
</evidence>
<evidence type="ECO:0000313" key="3">
    <source>
        <dbReference type="Proteomes" id="UP000292583"/>
    </source>
</evidence>
<protein>
    <recommendedName>
        <fullName evidence="4">Helix-turn-helix domain-containing protein</fullName>
    </recommendedName>
</protein>
<sequence length="309" mass="35573">MNSWKKLQDLDLREVAARTQIEIDFLKALINQDFATLNHFNVRGFVKILSREYELDFTDFNELYENYLNENNLNNSYNLSKGKIITPKIDIYTSKSSSFWIYIAAIIIVILIFGFYYLNGVNFFLKTEENKSSTAIVNIIGEAKTNLKEVTNKVKIIDNTEELTEEKNEVEENNLTNQDIVLDENITINQDQNISQENNVTFANEEASITEEKKTLDEITFKTNGKIWVGLIDLKTYKKSSFVKDKDFNISLKEDQLILMGASALSFIDESGKENKFPSGVSKRFLIKDGKISNITLSDFIKLNKGKEW</sequence>
<dbReference type="RefSeq" id="WP_131186400.1">
    <property type="nucleotide sequence ID" value="NZ_CP076657.1"/>
</dbReference>